<organism evidence="5">
    <name type="scientific">Sulfurisphaera javensis</name>
    <dbReference type="NCBI Taxonomy" id="2049879"/>
    <lineage>
        <taxon>Archaea</taxon>
        <taxon>Thermoproteota</taxon>
        <taxon>Thermoprotei</taxon>
        <taxon>Sulfolobales</taxon>
        <taxon>Sulfolobaceae</taxon>
        <taxon>Sulfurisphaera</taxon>
    </lineage>
</organism>
<proteinExistence type="inferred from homology"/>
<accession>A0AAT9GVH9</accession>
<dbReference type="KEGG" id="sjv:SJAV_27210"/>
<dbReference type="GO" id="GO:1904680">
    <property type="term" value="F:peptide transmembrane transporter activity"/>
    <property type="evidence" value="ECO:0007669"/>
    <property type="project" value="TreeGrafter"/>
</dbReference>
<gene>
    <name evidence="5" type="ORF">SJAV_27210</name>
</gene>
<keyword evidence="2" id="KW-0813">Transport</keyword>
<keyword evidence="4" id="KW-0472">Membrane</keyword>
<reference evidence="5" key="1">
    <citation type="submission" date="2024-03" db="EMBL/GenBank/DDBJ databases">
        <title>Complete genome sequence of Sulfurisphaera javensis strain KD-1.</title>
        <authorList>
            <person name="Sakai H."/>
            <person name="Nur N."/>
            <person name="Suwanto A."/>
            <person name="Kurosawa N."/>
        </authorList>
    </citation>
    <scope>NUCLEOTIDE SEQUENCE</scope>
    <source>
        <strain evidence="5">KD-1</strain>
    </source>
</reference>
<dbReference type="SUPFAM" id="SSF53850">
    <property type="entry name" value="Periplasmic binding protein-like II"/>
    <property type="match status" value="1"/>
</dbReference>
<keyword evidence="3" id="KW-0732">Signal</keyword>
<dbReference type="EMBL" id="AP031322">
    <property type="protein sequence ID" value="BFH74777.1"/>
    <property type="molecule type" value="Genomic_DNA"/>
</dbReference>
<dbReference type="Gene3D" id="3.40.190.10">
    <property type="entry name" value="Periplasmic binding protein-like II"/>
    <property type="match status" value="1"/>
</dbReference>
<dbReference type="PANTHER" id="PTHR30290">
    <property type="entry name" value="PERIPLASMIC BINDING COMPONENT OF ABC TRANSPORTER"/>
    <property type="match status" value="1"/>
</dbReference>
<protein>
    <recommendedName>
        <fullName evidence="6">Solute-binding protein family 5 domain-containing protein</fullName>
    </recommendedName>
</protein>
<evidence type="ECO:0000256" key="1">
    <source>
        <dbReference type="ARBA" id="ARBA00005695"/>
    </source>
</evidence>
<dbReference type="InterPro" id="IPR039424">
    <property type="entry name" value="SBP_5"/>
</dbReference>
<dbReference type="GO" id="GO:0015833">
    <property type="term" value="P:peptide transport"/>
    <property type="evidence" value="ECO:0007669"/>
    <property type="project" value="TreeGrafter"/>
</dbReference>
<keyword evidence="4" id="KW-0812">Transmembrane</keyword>
<evidence type="ECO:0008006" key="6">
    <source>
        <dbReference type="Google" id="ProtNLM"/>
    </source>
</evidence>
<evidence type="ECO:0000256" key="3">
    <source>
        <dbReference type="ARBA" id="ARBA00022729"/>
    </source>
</evidence>
<evidence type="ECO:0000256" key="4">
    <source>
        <dbReference type="SAM" id="Phobius"/>
    </source>
</evidence>
<name>A0AAT9GVH9_9CREN</name>
<evidence type="ECO:0000256" key="2">
    <source>
        <dbReference type="ARBA" id="ARBA00022448"/>
    </source>
</evidence>
<feature type="transmembrane region" description="Helical" evidence="4">
    <location>
        <begin position="584"/>
        <end position="606"/>
    </location>
</feature>
<dbReference type="AlphaFoldDB" id="A0AAT9GVH9"/>
<comment type="similarity">
    <text evidence="1">Belongs to the bacterial solute-binding protein 5 family.</text>
</comment>
<dbReference type="PANTHER" id="PTHR30290:SF9">
    <property type="entry name" value="OLIGOPEPTIDE-BINDING PROTEIN APPA"/>
    <property type="match status" value="1"/>
</dbReference>
<keyword evidence="4" id="KW-1133">Transmembrane helix</keyword>
<evidence type="ECO:0000313" key="5">
    <source>
        <dbReference type="EMBL" id="BFH74777.1"/>
    </source>
</evidence>
<sequence>MVINNLNLLFSLTQAAKEINLTIEYEVVPFTPTLKQDLITGNYQLITFGWDVTPIVPGFLYFIDGPLAPSNSDDDFVNTTINQLLTEAYVTPSTLNQSEMYTKQAIYDLQYAVLEIIAGWGNSVAGAYLSGYANYIPTVSAGISLMNVHVANSTKGKFTWGLAPESAAPTTYDVYSAETACEFDGLQEVYDTPLSSPPYNPLQLLPWVVANWTIIDHLNETIPGTNIKLVNGQEIIMYLVHNDTFQNGLPLTALAINFTIWYFDMGGYSSNPFNASKDTVYIGTYCGKPVILNYTAETSAPSFEWFDHLPNLVYSYVPPNNPYEIEIFFNDSNLWNIYSLSGIYIVPPNIFENIPPQWLGEDIYSVSHNGQVIGSGPYYLYSWNTSTGSIFLRNNGYFRLDPLVNFIANITQGNTYTLTFNITQVYGAPAYINGKATVTTPLVPIDNATGVAEIWIYGETPKPIETIPITHVSGNTYEVTINTANLTPGDTYVVFINATYTEPVMLNFSANSVGGGVKYVPMTHYFYEYYSFNVISKTAVVTTTTTSTTVTTTTTTTTAVSTITPVTSVTLPSVPSVTVTTTTAVYESVGIGAVFIIIAIAVSFLLGRKKE</sequence>